<dbReference type="EMBL" id="QEKI01000011">
    <property type="protein sequence ID" value="PVY39507.1"/>
    <property type="molecule type" value="Genomic_DNA"/>
</dbReference>
<keyword evidence="2" id="KW-1185">Reference proteome</keyword>
<organism evidence="1 2">
    <name type="scientific">Pontibacter virosus</name>
    <dbReference type="NCBI Taxonomy" id="1765052"/>
    <lineage>
        <taxon>Bacteria</taxon>
        <taxon>Pseudomonadati</taxon>
        <taxon>Bacteroidota</taxon>
        <taxon>Cytophagia</taxon>
        <taxon>Cytophagales</taxon>
        <taxon>Hymenobacteraceae</taxon>
        <taxon>Pontibacter</taxon>
    </lineage>
</organism>
<proteinExistence type="predicted"/>
<dbReference type="Proteomes" id="UP000245466">
    <property type="component" value="Unassembled WGS sequence"/>
</dbReference>
<sequence>MRYKIHLIILLLLLLLTGSCERYDVDIFTIEGYVTDELNQPVAGIAIGVDAVKTPSGMGIITDGKRKSAGNATTQENGYYSAKLKVFKDADRLEVALNENMLDGYTYRTESAYLPTLNSKGKNTLNFTLYTTAILRIKFVNTKPASDNDTFKFYYYGIWTGKPHTRKMESCATVQENDNFQWIGKDVCGIYTVEAIVGDEAPIVWYVTKNGETKEFRATILIERGVVNEYLIQY</sequence>
<dbReference type="AlphaFoldDB" id="A0A2U1ATB0"/>
<gene>
    <name evidence="1" type="ORF">C8E01_111114</name>
</gene>
<dbReference type="RefSeq" id="WP_116544376.1">
    <property type="nucleotide sequence ID" value="NZ_QEKI01000011.1"/>
</dbReference>
<reference evidence="1 2" key="1">
    <citation type="submission" date="2018-04" db="EMBL/GenBank/DDBJ databases">
        <title>Genomic Encyclopedia of Type Strains, Phase IV (KMG-IV): sequencing the most valuable type-strain genomes for metagenomic binning, comparative biology and taxonomic classification.</title>
        <authorList>
            <person name="Goeker M."/>
        </authorList>
    </citation>
    <scope>NUCLEOTIDE SEQUENCE [LARGE SCALE GENOMIC DNA]</scope>
    <source>
        <strain evidence="1 2">DSM 100231</strain>
    </source>
</reference>
<dbReference type="PROSITE" id="PS51257">
    <property type="entry name" value="PROKAR_LIPOPROTEIN"/>
    <property type="match status" value="1"/>
</dbReference>
<accession>A0A2U1ATB0</accession>
<evidence type="ECO:0008006" key="3">
    <source>
        <dbReference type="Google" id="ProtNLM"/>
    </source>
</evidence>
<evidence type="ECO:0000313" key="2">
    <source>
        <dbReference type="Proteomes" id="UP000245466"/>
    </source>
</evidence>
<comment type="caution">
    <text evidence="1">The sequence shown here is derived from an EMBL/GenBank/DDBJ whole genome shotgun (WGS) entry which is preliminary data.</text>
</comment>
<dbReference type="OrthoDB" id="982809at2"/>
<name>A0A2U1ATB0_9BACT</name>
<protein>
    <recommendedName>
        <fullName evidence="3">Carboxypeptidase family protein</fullName>
    </recommendedName>
</protein>
<evidence type="ECO:0000313" key="1">
    <source>
        <dbReference type="EMBL" id="PVY39507.1"/>
    </source>
</evidence>